<evidence type="ECO:0000313" key="4">
    <source>
        <dbReference type="Proteomes" id="UP000182690"/>
    </source>
</evidence>
<dbReference type="InterPro" id="IPR001733">
    <property type="entry name" value="Peptidase_S26B"/>
</dbReference>
<sequence length="402" mass="40752">MRRGDAARAVGSALLNLAALGGLVCIVLVVLSALCNVSLIMFKTGSMSPTIPAGSLAAVREIPASEIEVGDVLTVDRAGELPVTHRVTSVAGAGESRTITMRGDANAADDPMPYTVTSAREVLLSVPHLAKAVVWFSNPWVLGALTLSASALVTWAFWPRGGGDRRPRHGSRSSRERGRTPAGAVAVGAIVCGITASALAPSGAEAAAGPGAAAHAQAAPVVIESEHITLTSIGDDDAMRTLRPGVPVAWQVGVRVDAPEPGLVEVLLEATGSRDLGLELDVRSCDVAWEGAACAGDEQVLDGRDRVAVGAAATPLTSLRPSEERWLLLTAVIPEPATGMVALTLHATGGGDAVSTRPREVAPLPTTGAGPGWALGVIAVAAGLAAAGIASLVRGRRTAAQP</sequence>
<dbReference type="STRING" id="1079994.SAMN04488565_0255"/>
<organism evidence="3 4">
    <name type="scientific">Leucobacter chromiiresistens</name>
    <dbReference type="NCBI Taxonomy" id="1079994"/>
    <lineage>
        <taxon>Bacteria</taxon>
        <taxon>Bacillati</taxon>
        <taxon>Actinomycetota</taxon>
        <taxon>Actinomycetes</taxon>
        <taxon>Micrococcales</taxon>
        <taxon>Microbacteriaceae</taxon>
        <taxon>Leucobacter</taxon>
    </lineage>
</organism>
<dbReference type="AlphaFoldDB" id="A0A1H0XWB3"/>
<feature type="transmembrane region" description="Helical" evidence="2">
    <location>
        <begin position="373"/>
        <end position="393"/>
    </location>
</feature>
<dbReference type="Proteomes" id="UP000182690">
    <property type="component" value="Unassembled WGS sequence"/>
</dbReference>
<keyword evidence="2" id="KW-0812">Transmembrane</keyword>
<dbReference type="InterPro" id="IPR019533">
    <property type="entry name" value="Peptidase_S26"/>
</dbReference>
<dbReference type="EMBL" id="FNKB01000001">
    <property type="protein sequence ID" value="SDQ07160.1"/>
    <property type="molecule type" value="Genomic_DNA"/>
</dbReference>
<keyword evidence="2" id="KW-1133">Transmembrane helix</keyword>
<dbReference type="GO" id="GO:0016020">
    <property type="term" value="C:membrane"/>
    <property type="evidence" value="ECO:0007669"/>
    <property type="project" value="UniProtKB-UniRule"/>
</dbReference>
<dbReference type="RefSeq" id="WP_074689837.1">
    <property type="nucleotide sequence ID" value="NZ_FNKB01000001.1"/>
</dbReference>
<dbReference type="GO" id="GO:0009003">
    <property type="term" value="F:signal peptidase activity"/>
    <property type="evidence" value="ECO:0007669"/>
    <property type="project" value="UniProtKB-EC"/>
</dbReference>
<gene>
    <name evidence="3" type="ORF">SAMN04488565_0255</name>
</gene>
<evidence type="ECO:0000313" key="3">
    <source>
        <dbReference type="EMBL" id="SDQ07160.1"/>
    </source>
</evidence>
<protein>
    <recommendedName>
        <fullName evidence="1">Signal peptidase I</fullName>
        <ecNumber evidence="1">3.4.21.89</ecNumber>
    </recommendedName>
</protein>
<dbReference type="CDD" id="cd06530">
    <property type="entry name" value="S26_SPase_I"/>
    <property type="match status" value="1"/>
</dbReference>
<dbReference type="GO" id="GO:0004252">
    <property type="term" value="F:serine-type endopeptidase activity"/>
    <property type="evidence" value="ECO:0007669"/>
    <property type="project" value="UniProtKB-UniRule"/>
</dbReference>
<feature type="transmembrane region" description="Helical" evidence="2">
    <location>
        <begin position="12"/>
        <end position="42"/>
    </location>
</feature>
<evidence type="ECO:0000256" key="1">
    <source>
        <dbReference type="NCBIfam" id="TIGR02228"/>
    </source>
</evidence>
<proteinExistence type="predicted"/>
<feature type="transmembrane region" description="Helical" evidence="2">
    <location>
        <begin position="179"/>
        <end position="200"/>
    </location>
</feature>
<dbReference type="GO" id="GO:0006465">
    <property type="term" value="P:signal peptide processing"/>
    <property type="evidence" value="ECO:0007669"/>
    <property type="project" value="UniProtKB-UniRule"/>
</dbReference>
<dbReference type="EC" id="3.4.21.89" evidence="1"/>
<name>A0A1H0XWB3_9MICO</name>
<dbReference type="eggNOG" id="COG0681">
    <property type="taxonomic scope" value="Bacteria"/>
</dbReference>
<feature type="transmembrane region" description="Helical" evidence="2">
    <location>
        <begin position="140"/>
        <end position="158"/>
    </location>
</feature>
<evidence type="ECO:0000256" key="2">
    <source>
        <dbReference type="SAM" id="Phobius"/>
    </source>
</evidence>
<keyword evidence="2" id="KW-0472">Membrane</keyword>
<accession>A0A1H0XWB3</accession>
<reference evidence="3 4" key="1">
    <citation type="submission" date="2016-10" db="EMBL/GenBank/DDBJ databases">
        <authorList>
            <person name="de Groot N.N."/>
        </authorList>
    </citation>
    <scope>NUCLEOTIDE SEQUENCE [LARGE SCALE GENOMIC DNA]</scope>
    <source>
        <strain evidence="3 4">DSM 22788</strain>
    </source>
</reference>
<dbReference type="NCBIfam" id="TIGR02228">
    <property type="entry name" value="sigpep_I_arch"/>
    <property type="match status" value="1"/>
</dbReference>